<dbReference type="Proteomes" id="UP000184522">
    <property type="component" value="Unassembled WGS sequence"/>
</dbReference>
<dbReference type="STRING" id="1089305.SAMN05444148_0148"/>
<evidence type="ECO:0000313" key="2">
    <source>
        <dbReference type="EMBL" id="SHG44135.1"/>
    </source>
</evidence>
<feature type="transmembrane region" description="Helical" evidence="1">
    <location>
        <begin position="6"/>
        <end position="22"/>
    </location>
</feature>
<dbReference type="AlphaFoldDB" id="A0A1M5JUQ4"/>
<evidence type="ECO:0000313" key="3">
    <source>
        <dbReference type="Proteomes" id="UP000184522"/>
    </source>
</evidence>
<dbReference type="EMBL" id="FQWS01000001">
    <property type="protein sequence ID" value="SHG44135.1"/>
    <property type="molecule type" value="Genomic_DNA"/>
</dbReference>
<keyword evidence="1" id="KW-0812">Transmembrane</keyword>
<name>A0A1M5JUQ4_9FLAO</name>
<evidence type="ECO:0000256" key="1">
    <source>
        <dbReference type="SAM" id="Phobius"/>
    </source>
</evidence>
<sequence length="64" mass="7418">MDWVDVLIGICLIILGLIWYKYQIQKTKKYYEDKSHGQLSTQPSQYIGILILVLGGIVMIYRAL</sequence>
<accession>A0A1M5JUQ4</accession>
<feature type="transmembrane region" description="Helical" evidence="1">
    <location>
        <begin position="43"/>
        <end position="61"/>
    </location>
</feature>
<proteinExistence type="predicted"/>
<keyword evidence="1" id="KW-0472">Membrane</keyword>
<keyword evidence="1" id="KW-1133">Transmembrane helix</keyword>
<organism evidence="2 3">
    <name type="scientific">Winogradskyella jejuensis</name>
    <dbReference type="NCBI Taxonomy" id="1089305"/>
    <lineage>
        <taxon>Bacteria</taxon>
        <taxon>Pseudomonadati</taxon>
        <taxon>Bacteroidota</taxon>
        <taxon>Flavobacteriia</taxon>
        <taxon>Flavobacteriales</taxon>
        <taxon>Flavobacteriaceae</taxon>
        <taxon>Winogradskyella</taxon>
    </lineage>
</organism>
<keyword evidence="3" id="KW-1185">Reference proteome</keyword>
<protein>
    <submittedName>
        <fullName evidence="2">Uncharacterized protein</fullName>
    </submittedName>
</protein>
<reference evidence="3" key="1">
    <citation type="submission" date="2016-11" db="EMBL/GenBank/DDBJ databases">
        <authorList>
            <person name="Varghese N."/>
            <person name="Submissions S."/>
        </authorList>
    </citation>
    <scope>NUCLEOTIDE SEQUENCE [LARGE SCALE GENOMIC DNA]</scope>
    <source>
        <strain evidence="3">DSM 25330</strain>
    </source>
</reference>
<gene>
    <name evidence="2" type="ORF">SAMN05444148_0148</name>
</gene>